<protein>
    <submittedName>
        <fullName evidence="2">Uncharacterized protein</fullName>
    </submittedName>
</protein>
<dbReference type="Proteomes" id="UP000593571">
    <property type="component" value="Unassembled WGS sequence"/>
</dbReference>
<keyword evidence="3" id="KW-1185">Reference proteome</keyword>
<feature type="transmembrane region" description="Helical" evidence="1">
    <location>
        <begin position="48"/>
        <end position="75"/>
    </location>
</feature>
<keyword evidence="1" id="KW-0812">Transmembrane</keyword>
<comment type="caution">
    <text evidence="2">The sequence shown here is derived from an EMBL/GenBank/DDBJ whole genome shotgun (WGS) entry which is preliminary data.</text>
</comment>
<organism evidence="2 3">
    <name type="scientific">Rousettus aegyptiacus</name>
    <name type="common">Egyptian fruit bat</name>
    <name type="synonym">Pteropus aegyptiacus</name>
    <dbReference type="NCBI Taxonomy" id="9407"/>
    <lineage>
        <taxon>Eukaryota</taxon>
        <taxon>Metazoa</taxon>
        <taxon>Chordata</taxon>
        <taxon>Craniata</taxon>
        <taxon>Vertebrata</taxon>
        <taxon>Euteleostomi</taxon>
        <taxon>Mammalia</taxon>
        <taxon>Eutheria</taxon>
        <taxon>Laurasiatheria</taxon>
        <taxon>Chiroptera</taxon>
        <taxon>Yinpterochiroptera</taxon>
        <taxon>Pteropodoidea</taxon>
        <taxon>Pteropodidae</taxon>
        <taxon>Rousettinae</taxon>
        <taxon>Rousettus</taxon>
    </lineage>
</organism>
<dbReference type="EMBL" id="JACASE010000014">
    <property type="protein sequence ID" value="KAF6410457.1"/>
    <property type="molecule type" value="Genomic_DNA"/>
</dbReference>
<keyword evidence="1" id="KW-0472">Membrane</keyword>
<proteinExistence type="predicted"/>
<sequence length="131" mass="14724">MTWLCVCIIYITRNAWIILKTRGCFTNLVLSYSSTFSRAIYKRASLHVMLCLFSLCSMCISPTQVLATYICFLAVKSVVLGSPGDAKNCVNVNKYTIGKLDGFTGEQRATMWEKNLGDWLTMHCNIYAAVQ</sequence>
<name>A0A7J8CHZ8_ROUAE</name>
<evidence type="ECO:0000313" key="3">
    <source>
        <dbReference type="Proteomes" id="UP000593571"/>
    </source>
</evidence>
<evidence type="ECO:0000256" key="1">
    <source>
        <dbReference type="SAM" id="Phobius"/>
    </source>
</evidence>
<gene>
    <name evidence="2" type="ORF">HJG63_009006</name>
</gene>
<evidence type="ECO:0000313" key="2">
    <source>
        <dbReference type="EMBL" id="KAF6410457.1"/>
    </source>
</evidence>
<dbReference type="AlphaFoldDB" id="A0A7J8CHZ8"/>
<keyword evidence="1" id="KW-1133">Transmembrane helix</keyword>
<reference evidence="2 3" key="1">
    <citation type="journal article" date="2020" name="Nature">
        <title>Six reference-quality genomes reveal evolution of bat adaptations.</title>
        <authorList>
            <person name="Jebb D."/>
            <person name="Huang Z."/>
            <person name="Pippel M."/>
            <person name="Hughes G.M."/>
            <person name="Lavrichenko K."/>
            <person name="Devanna P."/>
            <person name="Winkler S."/>
            <person name="Jermiin L.S."/>
            <person name="Skirmuntt E.C."/>
            <person name="Katzourakis A."/>
            <person name="Burkitt-Gray L."/>
            <person name="Ray D.A."/>
            <person name="Sullivan K.A.M."/>
            <person name="Roscito J.G."/>
            <person name="Kirilenko B.M."/>
            <person name="Davalos L.M."/>
            <person name="Corthals A.P."/>
            <person name="Power M.L."/>
            <person name="Jones G."/>
            <person name="Ransome R.D."/>
            <person name="Dechmann D.K.N."/>
            <person name="Locatelli A.G."/>
            <person name="Puechmaille S.J."/>
            <person name="Fedrigo O."/>
            <person name="Jarvis E.D."/>
            <person name="Hiller M."/>
            <person name="Vernes S.C."/>
            <person name="Myers E.W."/>
            <person name="Teeling E.C."/>
        </authorList>
    </citation>
    <scope>NUCLEOTIDE SEQUENCE [LARGE SCALE GENOMIC DNA]</scope>
    <source>
        <strain evidence="2">MRouAeg1</strain>
        <tissue evidence="2">Muscle</tissue>
    </source>
</reference>
<accession>A0A7J8CHZ8</accession>